<dbReference type="EMBL" id="FOEE01000001">
    <property type="protein sequence ID" value="SEO47266.1"/>
    <property type="molecule type" value="Genomic_DNA"/>
</dbReference>
<organism evidence="4 5">
    <name type="scientific">Trujillonella endophytica</name>
    <dbReference type="NCBI Taxonomy" id="673521"/>
    <lineage>
        <taxon>Bacteria</taxon>
        <taxon>Bacillati</taxon>
        <taxon>Actinomycetota</taxon>
        <taxon>Actinomycetes</taxon>
        <taxon>Geodermatophilales</taxon>
        <taxon>Geodermatophilaceae</taxon>
        <taxon>Trujillonella</taxon>
    </lineage>
</organism>
<name>A0A1H8PZN0_9ACTN</name>
<dbReference type="Gene3D" id="3.40.50.880">
    <property type="match status" value="1"/>
</dbReference>
<reference evidence="5" key="1">
    <citation type="submission" date="2016-10" db="EMBL/GenBank/DDBJ databases">
        <authorList>
            <person name="Varghese N."/>
            <person name="Submissions S."/>
        </authorList>
    </citation>
    <scope>NUCLEOTIDE SEQUENCE [LARGE SCALE GENOMIC DNA]</scope>
    <source>
        <strain evidence="5">DSM 45413</strain>
    </source>
</reference>
<dbReference type="PANTHER" id="PTHR43130">
    <property type="entry name" value="ARAC-FAMILY TRANSCRIPTIONAL REGULATOR"/>
    <property type="match status" value="1"/>
</dbReference>
<dbReference type="PROSITE" id="PS01124">
    <property type="entry name" value="HTH_ARAC_FAMILY_2"/>
    <property type="match status" value="1"/>
</dbReference>
<dbReference type="GO" id="GO:0003700">
    <property type="term" value="F:DNA-binding transcription factor activity"/>
    <property type="evidence" value="ECO:0007669"/>
    <property type="project" value="InterPro"/>
</dbReference>
<dbReference type="SUPFAM" id="SSF46689">
    <property type="entry name" value="Homeodomain-like"/>
    <property type="match status" value="2"/>
</dbReference>
<sequence length="325" mass="34399">MSGYPLRSVVAVALPGVSPFELSVLCEVFGIDRTGDGVPAFDFAVVTEHPGRVPTSMGFGLDVADGLDRAARADLVAVPARPLGQPAPAAVVALLRETVARGARVLSICSAAFVLAEAGLLDGRPCTTHWMNTAELARRYPRARVDPDVLYVDDGAVVTSAGTAAGIDACLHLVRQAHGATVAARIARRMVVPPHRDGGQAQYVATPLPRAADDDVAALQEWALEHLAEDLSVERLARRALVSPRTLARRFAETCGTTPAAWVARMRLQRAQELLETTALPVDAIAAEVGWGTGAVLRSHFTKLGTTPLAYRRTFAGPPVVRQSA</sequence>
<dbReference type="InterPro" id="IPR029062">
    <property type="entry name" value="Class_I_gatase-like"/>
</dbReference>
<dbReference type="CDD" id="cd03137">
    <property type="entry name" value="GATase1_AraC_1"/>
    <property type="match status" value="1"/>
</dbReference>
<evidence type="ECO:0000256" key="2">
    <source>
        <dbReference type="ARBA" id="ARBA00023163"/>
    </source>
</evidence>
<dbReference type="InterPro" id="IPR009057">
    <property type="entry name" value="Homeodomain-like_sf"/>
</dbReference>
<dbReference type="Proteomes" id="UP000198960">
    <property type="component" value="Unassembled WGS sequence"/>
</dbReference>
<keyword evidence="2" id="KW-0804">Transcription</keyword>
<dbReference type="InterPro" id="IPR002818">
    <property type="entry name" value="DJ-1/PfpI"/>
</dbReference>
<dbReference type="PANTHER" id="PTHR43130:SF3">
    <property type="entry name" value="HTH-TYPE TRANSCRIPTIONAL REGULATOR RV1931C"/>
    <property type="match status" value="1"/>
</dbReference>
<dbReference type="Gene3D" id="1.10.10.60">
    <property type="entry name" value="Homeodomain-like"/>
    <property type="match status" value="1"/>
</dbReference>
<dbReference type="RefSeq" id="WP_211435428.1">
    <property type="nucleotide sequence ID" value="NZ_FOEE01000001.1"/>
</dbReference>
<dbReference type="SMART" id="SM00342">
    <property type="entry name" value="HTH_ARAC"/>
    <property type="match status" value="1"/>
</dbReference>
<accession>A0A1H8PZN0</accession>
<dbReference type="SUPFAM" id="SSF52317">
    <property type="entry name" value="Class I glutamine amidotransferase-like"/>
    <property type="match status" value="1"/>
</dbReference>
<evidence type="ECO:0000259" key="3">
    <source>
        <dbReference type="PROSITE" id="PS01124"/>
    </source>
</evidence>
<feature type="domain" description="HTH araC/xylS-type" evidence="3">
    <location>
        <begin position="217"/>
        <end position="314"/>
    </location>
</feature>
<gene>
    <name evidence="4" type="ORF">SAMN05660991_00475</name>
</gene>
<dbReference type="InterPro" id="IPR018060">
    <property type="entry name" value="HTH_AraC"/>
</dbReference>
<dbReference type="Pfam" id="PF01965">
    <property type="entry name" value="DJ-1_PfpI"/>
    <property type="match status" value="1"/>
</dbReference>
<dbReference type="STRING" id="673521.SAMN05660991_00475"/>
<evidence type="ECO:0000313" key="5">
    <source>
        <dbReference type="Proteomes" id="UP000198960"/>
    </source>
</evidence>
<keyword evidence="1" id="KW-0805">Transcription regulation</keyword>
<dbReference type="InterPro" id="IPR052158">
    <property type="entry name" value="INH-QAR"/>
</dbReference>
<dbReference type="GO" id="GO:0043565">
    <property type="term" value="F:sequence-specific DNA binding"/>
    <property type="evidence" value="ECO:0007669"/>
    <property type="project" value="InterPro"/>
</dbReference>
<evidence type="ECO:0000313" key="4">
    <source>
        <dbReference type="EMBL" id="SEO47266.1"/>
    </source>
</evidence>
<protein>
    <submittedName>
        <fullName evidence="4">Transcriptional regulator, AraC family with amidase-like domain</fullName>
    </submittedName>
</protein>
<evidence type="ECO:0000256" key="1">
    <source>
        <dbReference type="ARBA" id="ARBA00023015"/>
    </source>
</evidence>
<proteinExistence type="predicted"/>
<dbReference type="Pfam" id="PF12833">
    <property type="entry name" value="HTH_18"/>
    <property type="match status" value="1"/>
</dbReference>
<keyword evidence="5" id="KW-1185">Reference proteome</keyword>
<dbReference type="AlphaFoldDB" id="A0A1H8PZN0"/>